<accession>A0A2V2ZWJ0</accession>
<dbReference type="AlphaFoldDB" id="A0A2V2ZWJ0"/>
<dbReference type="PROSITE" id="PS51257">
    <property type="entry name" value="PROKAR_LIPOPROTEIN"/>
    <property type="match status" value="1"/>
</dbReference>
<dbReference type="RefSeq" id="WP_110065822.1">
    <property type="nucleotide sequence ID" value="NZ_QGTW01000009.1"/>
</dbReference>
<dbReference type="Proteomes" id="UP000247150">
    <property type="component" value="Unassembled WGS sequence"/>
</dbReference>
<comment type="caution">
    <text evidence="1">The sequence shown here is derived from an EMBL/GenBank/DDBJ whole genome shotgun (WGS) entry which is preliminary data.</text>
</comment>
<organism evidence="1 2">
    <name type="scientific">Cytobacillus oceanisediminis</name>
    <dbReference type="NCBI Taxonomy" id="665099"/>
    <lineage>
        <taxon>Bacteria</taxon>
        <taxon>Bacillati</taxon>
        <taxon>Bacillota</taxon>
        <taxon>Bacilli</taxon>
        <taxon>Bacillales</taxon>
        <taxon>Bacillaceae</taxon>
        <taxon>Cytobacillus</taxon>
    </lineage>
</organism>
<name>A0A2V2ZWJ0_9BACI</name>
<evidence type="ECO:0008006" key="3">
    <source>
        <dbReference type="Google" id="ProtNLM"/>
    </source>
</evidence>
<dbReference type="EMBL" id="QGTW01000009">
    <property type="protein sequence ID" value="PWW26850.1"/>
    <property type="molecule type" value="Genomic_DNA"/>
</dbReference>
<dbReference type="OrthoDB" id="2888034at2"/>
<sequence length="101" mass="11663">MLRRILLLVLAALILQGCNDMSKEEKEEIVEKSTESAVQYFKEQKGWNVVINEHEFTDRTDGTEIFLFGYEKGNKDNKVHAMVNFAEGKYEVSLIGFDEDK</sequence>
<proteinExistence type="predicted"/>
<evidence type="ECO:0000313" key="2">
    <source>
        <dbReference type="Proteomes" id="UP000247150"/>
    </source>
</evidence>
<reference evidence="1 2" key="1">
    <citation type="submission" date="2018-05" db="EMBL/GenBank/DDBJ databases">
        <title>Freshwater and sediment microbial communities from various areas in North America, analyzing microbe dynamics in response to fracking.</title>
        <authorList>
            <person name="Lamendella R."/>
        </authorList>
    </citation>
    <scope>NUCLEOTIDE SEQUENCE [LARGE SCALE GENOMIC DNA]</scope>
    <source>
        <strain evidence="1 2">15_TX</strain>
    </source>
</reference>
<evidence type="ECO:0000313" key="1">
    <source>
        <dbReference type="EMBL" id="PWW26850.1"/>
    </source>
</evidence>
<protein>
    <recommendedName>
        <fullName evidence="3">DUF1433 domain-containing protein</fullName>
    </recommendedName>
</protein>
<gene>
    <name evidence="1" type="ORF">DFO73_10913</name>
</gene>